<evidence type="ECO:0000256" key="5">
    <source>
        <dbReference type="ARBA" id="ARBA00034125"/>
    </source>
</evidence>
<dbReference type="InterPro" id="IPR024528">
    <property type="entry name" value="ThrE_2"/>
</dbReference>
<reference evidence="8 9" key="1">
    <citation type="submission" date="2016-10" db="EMBL/GenBank/DDBJ databases">
        <title>Genome sequence of Rothia aeria strain JCM11412.</title>
        <authorList>
            <person name="Nambu T."/>
        </authorList>
    </citation>
    <scope>NUCLEOTIDE SEQUENCE [LARGE SCALE GENOMIC DNA]</scope>
    <source>
        <strain evidence="8 9">JCM 11412</strain>
    </source>
</reference>
<evidence type="ECO:0000256" key="4">
    <source>
        <dbReference type="ARBA" id="ARBA00023136"/>
    </source>
</evidence>
<evidence type="ECO:0000256" key="6">
    <source>
        <dbReference type="SAM" id="Phobius"/>
    </source>
</evidence>
<dbReference type="KEGG" id="raj:RA11412_2341"/>
<keyword evidence="3 6" id="KW-1133">Transmembrane helix</keyword>
<sequence>MLFAASPVACVWGGVIAAVANPARIWLVEAGWTSHMAATLAVFAVGIMAELVAPLHGRQYSRISLSVPAVVTMVPGVPFYLAMSHMSSGDLYAAMGGFAQSFLTFLALGLGLAFVRLLFDKNWLIDHDTQVLKKLNMNQHMR</sequence>
<feature type="transmembrane region" description="Helical" evidence="6">
    <location>
        <begin position="65"/>
        <end position="86"/>
    </location>
</feature>
<organism evidence="8 9">
    <name type="scientific">Rothia aeria</name>
    <dbReference type="NCBI Taxonomy" id="172042"/>
    <lineage>
        <taxon>Bacteria</taxon>
        <taxon>Bacillati</taxon>
        <taxon>Actinomycetota</taxon>
        <taxon>Actinomycetes</taxon>
        <taxon>Micrococcales</taxon>
        <taxon>Micrococcaceae</taxon>
        <taxon>Rothia</taxon>
    </lineage>
</organism>
<dbReference type="Pfam" id="PF12821">
    <property type="entry name" value="ThrE_2"/>
    <property type="match status" value="1"/>
</dbReference>
<dbReference type="AlphaFoldDB" id="A0A2Z5R253"/>
<evidence type="ECO:0000256" key="2">
    <source>
        <dbReference type="ARBA" id="ARBA00022692"/>
    </source>
</evidence>
<comment type="subcellular location">
    <subcellularLocation>
        <location evidence="1">Membrane</location>
        <topology evidence="1">Multi-pass membrane protein</topology>
    </subcellularLocation>
</comment>
<dbReference type="Proteomes" id="UP000250241">
    <property type="component" value="Chromosome"/>
</dbReference>
<name>A0A2Z5R253_9MICC</name>
<feature type="transmembrane region" description="Helical" evidence="6">
    <location>
        <begin position="33"/>
        <end position="53"/>
    </location>
</feature>
<comment type="similarity">
    <text evidence="5">Belongs to the ThrE exporter (TC 2.A.79) family.</text>
</comment>
<evidence type="ECO:0000256" key="1">
    <source>
        <dbReference type="ARBA" id="ARBA00004141"/>
    </source>
</evidence>
<keyword evidence="9" id="KW-1185">Reference proteome</keyword>
<keyword evidence="4 6" id="KW-0472">Membrane</keyword>
<feature type="transmembrane region" description="Helical" evidence="6">
    <location>
        <begin position="98"/>
        <end position="119"/>
    </location>
</feature>
<feature type="domain" description="Threonine/Serine exporter ThrE" evidence="7">
    <location>
        <begin position="2"/>
        <end position="117"/>
    </location>
</feature>
<protein>
    <recommendedName>
        <fullName evidence="7">Threonine/Serine exporter ThrE domain-containing protein</fullName>
    </recommendedName>
</protein>
<evidence type="ECO:0000259" key="7">
    <source>
        <dbReference type="Pfam" id="PF12821"/>
    </source>
</evidence>
<dbReference type="EMBL" id="AP017895">
    <property type="protein sequence ID" value="BAV88640.1"/>
    <property type="molecule type" value="Genomic_DNA"/>
</dbReference>
<evidence type="ECO:0000313" key="8">
    <source>
        <dbReference type="EMBL" id="BAV88640.1"/>
    </source>
</evidence>
<proteinExistence type="inferred from homology"/>
<evidence type="ECO:0000256" key="3">
    <source>
        <dbReference type="ARBA" id="ARBA00022989"/>
    </source>
</evidence>
<accession>A0A2Z5R253</accession>
<dbReference type="GO" id="GO:0016020">
    <property type="term" value="C:membrane"/>
    <property type="evidence" value="ECO:0007669"/>
    <property type="project" value="UniProtKB-SubCell"/>
</dbReference>
<gene>
    <name evidence="8" type="ORF">RA11412_2341</name>
</gene>
<keyword evidence="2 6" id="KW-0812">Transmembrane</keyword>
<evidence type="ECO:0000313" key="9">
    <source>
        <dbReference type="Proteomes" id="UP000250241"/>
    </source>
</evidence>